<dbReference type="Gene3D" id="3.40.190.10">
    <property type="entry name" value="Periplasmic binding protein-like II"/>
    <property type="match status" value="2"/>
</dbReference>
<dbReference type="Pfam" id="PF01547">
    <property type="entry name" value="SBP_bac_1"/>
    <property type="match status" value="1"/>
</dbReference>
<dbReference type="RefSeq" id="WP_280997218.1">
    <property type="nucleotide sequence ID" value="NZ_CP069362.1"/>
</dbReference>
<evidence type="ECO:0000256" key="2">
    <source>
        <dbReference type="ARBA" id="ARBA00022448"/>
    </source>
</evidence>
<proteinExistence type="inferred from homology"/>
<accession>A0ABY8PMU0</accession>
<sequence length="402" mass="45595">MKKLVLVVLLSMLLVFAFGKTKITFWGFMLDDESSAKILGEFMKENPDIEVEYVQLAWSNGFDKIVTSIAANNAPDVVELGNTWVANFASQDAILKMDNYASKVKDKYFGWDSVAYNDHYWALPWLLGTRALFFNLDLFEKAGLDPNNPPETWEELYDAAQKIDSLGDDIYGFGMCAGENFSPWQQWFLPAVWGNEASILSKDMKKSLLYSTKVIETAKFYQALSKYSLKTKQADLAKAFGEGKLGMYVSGAWDISGIESNYPNILFDVALLPKPNKWSGYHASFAGAEVLAVTKQAKNKEAALKLIEYLLRSDVAMQVTKLVPSVFPSVVGADKDPWFEDHPMHQVFYEQNKYAKPAPSHPQWFKIQQYLTEAIEKIVLENGDVENTLRYYNLKIQQLLNH</sequence>
<evidence type="ECO:0000313" key="5">
    <source>
        <dbReference type="Proteomes" id="UP001232493"/>
    </source>
</evidence>
<keyword evidence="5" id="KW-1185">Reference proteome</keyword>
<comment type="similarity">
    <text evidence="1">Belongs to the bacterial solute-binding protein 1 family.</text>
</comment>
<dbReference type="EMBL" id="CP069362">
    <property type="protein sequence ID" value="WGS63946.1"/>
    <property type="molecule type" value="Genomic_DNA"/>
</dbReference>
<reference evidence="4 5" key="1">
    <citation type="submission" date="2021-02" db="EMBL/GenBank/DDBJ databases">
        <title>Characterization of Marinitoga sp. nov. str. BP5-C20A.</title>
        <authorList>
            <person name="Erauso G."/>
            <person name="Postec A."/>
        </authorList>
    </citation>
    <scope>NUCLEOTIDE SEQUENCE [LARGE SCALE GENOMIC DNA]</scope>
    <source>
        <strain evidence="4 5">BP5-C20A</strain>
    </source>
</reference>
<name>A0ABY8PMU0_9BACT</name>
<keyword evidence="2" id="KW-0813">Transport</keyword>
<gene>
    <name evidence="4" type="ORF">JRV97_06080</name>
</gene>
<dbReference type="PANTHER" id="PTHR30061">
    <property type="entry name" value="MALTOSE-BINDING PERIPLASMIC PROTEIN"/>
    <property type="match status" value="1"/>
</dbReference>
<keyword evidence="3" id="KW-0732">Signal</keyword>
<evidence type="ECO:0000313" key="4">
    <source>
        <dbReference type="EMBL" id="WGS63946.1"/>
    </source>
</evidence>
<dbReference type="SUPFAM" id="SSF53850">
    <property type="entry name" value="Periplasmic binding protein-like II"/>
    <property type="match status" value="1"/>
</dbReference>
<evidence type="ECO:0000256" key="3">
    <source>
        <dbReference type="ARBA" id="ARBA00022729"/>
    </source>
</evidence>
<dbReference type="InterPro" id="IPR006059">
    <property type="entry name" value="SBP"/>
</dbReference>
<dbReference type="Proteomes" id="UP001232493">
    <property type="component" value="Chromosome"/>
</dbReference>
<protein>
    <submittedName>
        <fullName evidence="4">Extracellular solute-binding protein</fullName>
    </submittedName>
</protein>
<dbReference type="PANTHER" id="PTHR30061:SF50">
    <property type="entry name" value="MALTOSE_MALTODEXTRIN-BINDING PERIPLASMIC PROTEIN"/>
    <property type="match status" value="1"/>
</dbReference>
<organism evidence="4 5">
    <name type="scientific">Marinitoga aeolica</name>
    <dbReference type="NCBI Taxonomy" id="2809031"/>
    <lineage>
        <taxon>Bacteria</taxon>
        <taxon>Thermotogati</taxon>
        <taxon>Thermotogota</taxon>
        <taxon>Thermotogae</taxon>
        <taxon>Petrotogales</taxon>
        <taxon>Petrotogaceae</taxon>
        <taxon>Marinitoga</taxon>
    </lineage>
</organism>
<evidence type="ECO:0000256" key="1">
    <source>
        <dbReference type="ARBA" id="ARBA00008520"/>
    </source>
</evidence>